<dbReference type="AlphaFoldDB" id="A0A397VMD6"/>
<comment type="caution">
    <text evidence="2">The sequence shown here is derived from an EMBL/GenBank/DDBJ whole genome shotgun (WGS) entry which is preliminary data.</text>
</comment>
<dbReference type="OrthoDB" id="5586934at2759"/>
<gene>
    <name evidence="2" type="ORF">C2G38_1960035</name>
</gene>
<keyword evidence="1" id="KW-0812">Transmembrane</keyword>
<accession>A0A397VMD6</accession>
<dbReference type="Proteomes" id="UP000266673">
    <property type="component" value="Unassembled WGS sequence"/>
</dbReference>
<feature type="transmembrane region" description="Helical" evidence="1">
    <location>
        <begin position="7"/>
        <end position="26"/>
    </location>
</feature>
<sequence>MAAMPIFWKLGNLLAYIFLLGINLYSDLEPNQAKSPYFLSHTTYITPAYFTFYVWFLIHLLLGGFVIYQFFPGNDEIIADGINFHFFAIALLNSLWLFLWEIDFLFLGFIVILFVLLQISFVYWKLKKPEFRSENIFQTLFIHAPFSLYHAWILIIAVLTIYATFTPARPIAYDPAAIEDVEPIADETITDTSSVYYEGPTILVQILVILGLLFMECTAIGYIEKFKGDLAGAAVIAWTLYGVWSEQQDAIIRWTAFVLALVTTLHMLRPLILKYVFKKDGIPIFA</sequence>
<feature type="transmembrane region" description="Helical" evidence="1">
    <location>
        <begin position="230"/>
        <end position="245"/>
    </location>
</feature>
<feature type="transmembrane region" description="Helical" evidence="1">
    <location>
        <begin position="251"/>
        <end position="268"/>
    </location>
</feature>
<keyword evidence="1" id="KW-1133">Transmembrane helix</keyword>
<feature type="transmembrane region" description="Helical" evidence="1">
    <location>
        <begin position="105"/>
        <end position="126"/>
    </location>
</feature>
<dbReference type="STRING" id="44941.A0A397VMD6"/>
<keyword evidence="3" id="KW-1185">Reference proteome</keyword>
<feature type="transmembrane region" description="Helical" evidence="1">
    <location>
        <begin position="82"/>
        <end position="99"/>
    </location>
</feature>
<evidence type="ECO:0000313" key="3">
    <source>
        <dbReference type="Proteomes" id="UP000266673"/>
    </source>
</evidence>
<dbReference type="PANTHER" id="PTHR33802">
    <property type="entry name" value="SI:CH211-161H7.5-RELATED"/>
    <property type="match status" value="1"/>
</dbReference>
<evidence type="ECO:0000313" key="2">
    <source>
        <dbReference type="EMBL" id="RIB22991.1"/>
    </source>
</evidence>
<evidence type="ECO:0000256" key="1">
    <source>
        <dbReference type="SAM" id="Phobius"/>
    </source>
</evidence>
<proteinExistence type="predicted"/>
<dbReference type="EMBL" id="QKWP01000284">
    <property type="protein sequence ID" value="RIB22991.1"/>
    <property type="molecule type" value="Genomic_DNA"/>
</dbReference>
<reference evidence="2 3" key="1">
    <citation type="submission" date="2018-06" db="EMBL/GenBank/DDBJ databases">
        <title>Comparative genomics reveals the genomic features of Rhizophagus irregularis, R. cerebriforme, R. diaphanum and Gigaspora rosea, and their symbiotic lifestyle signature.</title>
        <authorList>
            <person name="Morin E."/>
            <person name="San Clemente H."/>
            <person name="Chen E.C.H."/>
            <person name="De La Providencia I."/>
            <person name="Hainaut M."/>
            <person name="Kuo A."/>
            <person name="Kohler A."/>
            <person name="Murat C."/>
            <person name="Tang N."/>
            <person name="Roy S."/>
            <person name="Loubradou J."/>
            <person name="Henrissat B."/>
            <person name="Grigoriev I.V."/>
            <person name="Corradi N."/>
            <person name="Roux C."/>
            <person name="Martin F.M."/>
        </authorList>
    </citation>
    <scope>NUCLEOTIDE SEQUENCE [LARGE SCALE GENOMIC DNA]</scope>
    <source>
        <strain evidence="2 3">DAOM 194757</strain>
    </source>
</reference>
<dbReference type="PANTHER" id="PTHR33802:SF1">
    <property type="entry name" value="XK-RELATED PROTEIN"/>
    <property type="match status" value="1"/>
</dbReference>
<keyword evidence="1" id="KW-0472">Membrane</keyword>
<feature type="transmembrane region" description="Helical" evidence="1">
    <location>
        <begin position="146"/>
        <end position="165"/>
    </location>
</feature>
<organism evidence="2 3">
    <name type="scientific">Gigaspora rosea</name>
    <dbReference type="NCBI Taxonomy" id="44941"/>
    <lineage>
        <taxon>Eukaryota</taxon>
        <taxon>Fungi</taxon>
        <taxon>Fungi incertae sedis</taxon>
        <taxon>Mucoromycota</taxon>
        <taxon>Glomeromycotina</taxon>
        <taxon>Glomeromycetes</taxon>
        <taxon>Diversisporales</taxon>
        <taxon>Gigasporaceae</taxon>
        <taxon>Gigaspora</taxon>
    </lineage>
</organism>
<name>A0A397VMD6_9GLOM</name>
<feature type="transmembrane region" description="Helical" evidence="1">
    <location>
        <begin position="202"/>
        <end position="223"/>
    </location>
</feature>
<protein>
    <submittedName>
        <fullName evidence="2">Uncharacterized protein</fullName>
    </submittedName>
</protein>
<feature type="transmembrane region" description="Helical" evidence="1">
    <location>
        <begin position="46"/>
        <end position="70"/>
    </location>
</feature>